<dbReference type="WBParaSite" id="SSLN_0000916901-mRNA-1">
    <property type="protein sequence ID" value="SSLN_0000916901-mRNA-1"/>
    <property type="gene ID" value="SSLN_0000916901"/>
</dbReference>
<reference evidence="1 2" key="2">
    <citation type="submission" date="2018-11" db="EMBL/GenBank/DDBJ databases">
        <authorList>
            <consortium name="Pathogen Informatics"/>
        </authorList>
    </citation>
    <scope>NUCLEOTIDE SEQUENCE [LARGE SCALE GENOMIC DNA]</scope>
    <source>
        <strain evidence="1 2">NST_G2</strain>
    </source>
</reference>
<protein>
    <submittedName>
        <fullName evidence="3">N-acetyltransferase domain-containing protein</fullName>
    </submittedName>
</protein>
<gene>
    <name evidence="1" type="ORF">SSLN_LOCUS8828</name>
</gene>
<dbReference type="Proteomes" id="UP000275846">
    <property type="component" value="Unassembled WGS sequence"/>
</dbReference>
<accession>A0A183SX80</accession>
<proteinExistence type="predicted"/>
<evidence type="ECO:0000313" key="2">
    <source>
        <dbReference type="Proteomes" id="UP000275846"/>
    </source>
</evidence>
<name>A0A183SX80_SCHSO</name>
<sequence length="120" mass="13236">MIKPCQRAYAVNAHSALICLVGHLRTQYNNNPTTSTSATPASDSTTMMTTPTTDNHLIYTQPPTITDTILPPPPLAPIWAMNTTCPTPPPQWPPLTTCYLQHHCHPQYQRWGLGTNLSSL</sequence>
<evidence type="ECO:0000313" key="1">
    <source>
        <dbReference type="EMBL" id="VDL95213.1"/>
    </source>
</evidence>
<organism evidence="3">
    <name type="scientific">Schistocephalus solidus</name>
    <name type="common">Tapeworm</name>
    <dbReference type="NCBI Taxonomy" id="70667"/>
    <lineage>
        <taxon>Eukaryota</taxon>
        <taxon>Metazoa</taxon>
        <taxon>Spiralia</taxon>
        <taxon>Lophotrochozoa</taxon>
        <taxon>Platyhelminthes</taxon>
        <taxon>Cestoda</taxon>
        <taxon>Eucestoda</taxon>
        <taxon>Diphyllobothriidea</taxon>
        <taxon>Diphyllobothriidae</taxon>
        <taxon>Schistocephalus</taxon>
    </lineage>
</organism>
<dbReference type="EMBL" id="UYSU01034877">
    <property type="protein sequence ID" value="VDL95213.1"/>
    <property type="molecule type" value="Genomic_DNA"/>
</dbReference>
<keyword evidence="2" id="KW-1185">Reference proteome</keyword>
<dbReference type="AlphaFoldDB" id="A0A183SX80"/>
<evidence type="ECO:0000313" key="3">
    <source>
        <dbReference type="WBParaSite" id="SSLN_0000916901-mRNA-1"/>
    </source>
</evidence>
<reference evidence="3" key="1">
    <citation type="submission" date="2016-06" db="UniProtKB">
        <authorList>
            <consortium name="WormBaseParasite"/>
        </authorList>
    </citation>
    <scope>IDENTIFICATION</scope>
</reference>